<dbReference type="Ensembl" id="ENSSLUT00000016496.1">
    <property type="protein sequence ID" value="ENSSLUP00000015977.1"/>
    <property type="gene ID" value="ENSSLUG00000007527.1"/>
</dbReference>
<keyword evidence="1" id="KW-1015">Disulfide bond</keyword>
<reference evidence="3" key="2">
    <citation type="submission" date="2025-09" db="UniProtKB">
        <authorList>
            <consortium name="Ensembl"/>
        </authorList>
    </citation>
    <scope>IDENTIFICATION</scope>
</reference>
<dbReference type="GO" id="GO:0005615">
    <property type="term" value="C:extracellular space"/>
    <property type="evidence" value="ECO:0007669"/>
    <property type="project" value="TreeGrafter"/>
</dbReference>
<organism evidence="3 4">
    <name type="scientific">Sander lucioperca</name>
    <name type="common">Pike-perch</name>
    <name type="synonym">Perca lucioperca</name>
    <dbReference type="NCBI Taxonomy" id="283035"/>
    <lineage>
        <taxon>Eukaryota</taxon>
        <taxon>Metazoa</taxon>
        <taxon>Chordata</taxon>
        <taxon>Craniata</taxon>
        <taxon>Vertebrata</taxon>
        <taxon>Euteleostomi</taxon>
        <taxon>Actinopterygii</taxon>
        <taxon>Neopterygii</taxon>
        <taxon>Teleostei</taxon>
        <taxon>Neoteleostei</taxon>
        <taxon>Acanthomorphata</taxon>
        <taxon>Eupercaria</taxon>
        <taxon>Perciformes</taxon>
        <taxon>Percoidei</taxon>
        <taxon>Percidae</taxon>
        <taxon>Luciopercinae</taxon>
        <taxon>Sander</taxon>
    </lineage>
</organism>
<dbReference type="GO" id="GO:0048251">
    <property type="term" value="P:elastic fiber assembly"/>
    <property type="evidence" value="ECO:0007669"/>
    <property type="project" value="TreeGrafter"/>
</dbReference>
<dbReference type="PANTHER" id="PTHR19143">
    <property type="entry name" value="FIBRINOGEN/TENASCIN/ANGIOPOEITIN"/>
    <property type="match status" value="1"/>
</dbReference>
<dbReference type="CDD" id="cd00087">
    <property type="entry name" value="FReD"/>
    <property type="match status" value="1"/>
</dbReference>
<dbReference type="PROSITE" id="PS51406">
    <property type="entry name" value="FIBRINOGEN_C_2"/>
    <property type="match status" value="1"/>
</dbReference>
<dbReference type="GeneTree" id="ENSGT00940000154615"/>
<name>A0A8C9XU25_SANLU</name>
<dbReference type="Pfam" id="PF00147">
    <property type="entry name" value="Fibrinogen_C"/>
    <property type="match status" value="1"/>
</dbReference>
<reference evidence="3" key="1">
    <citation type="submission" date="2025-08" db="UniProtKB">
        <authorList>
            <consortium name="Ensembl"/>
        </authorList>
    </citation>
    <scope>IDENTIFICATION</scope>
</reference>
<gene>
    <name evidence="3" type="primary">LOC116059246</name>
</gene>
<dbReference type="PANTHER" id="PTHR19143:SF225">
    <property type="entry name" value="MICROFIBRIL-ASSOCIATED GLYCOPROTEIN 4"/>
    <property type="match status" value="1"/>
</dbReference>
<feature type="domain" description="Fibrinogen C-terminal" evidence="2">
    <location>
        <begin position="79"/>
        <end position="300"/>
    </location>
</feature>
<dbReference type="SMART" id="SM00186">
    <property type="entry name" value="FBG"/>
    <property type="match status" value="1"/>
</dbReference>
<dbReference type="InterPro" id="IPR002181">
    <property type="entry name" value="Fibrinogen_a/b/g_C_dom"/>
</dbReference>
<dbReference type="InterPro" id="IPR014716">
    <property type="entry name" value="Fibrinogen_a/b/g_C_1"/>
</dbReference>
<dbReference type="AlphaFoldDB" id="A0A8C9XU25"/>
<dbReference type="NCBIfam" id="NF040941">
    <property type="entry name" value="GGGWT_bact"/>
    <property type="match status" value="1"/>
</dbReference>
<evidence type="ECO:0000313" key="3">
    <source>
        <dbReference type="Ensembl" id="ENSSLUP00000015977.1"/>
    </source>
</evidence>
<dbReference type="InterPro" id="IPR036056">
    <property type="entry name" value="Fibrinogen-like_C"/>
</dbReference>
<evidence type="ECO:0000259" key="2">
    <source>
        <dbReference type="PROSITE" id="PS51406"/>
    </source>
</evidence>
<dbReference type="Proteomes" id="UP000694568">
    <property type="component" value="Unplaced"/>
</dbReference>
<dbReference type="Gene3D" id="3.90.215.10">
    <property type="entry name" value="Gamma Fibrinogen, chain A, domain 1"/>
    <property type="match status" value="1"/>
</dbReference>
<proteinExistence type="predicted"/>
<sequence length="300" mass="34288">MLLLYSCKFIIKYKNLTWFSLFKDYSDQKRTGSKFQAARLIRDPDGLTSGFLKPHSSRTLTMKLVSVVILLLAPMLTSCYPPDLPKDCSDIHNNPNTRKSGVYTIYPISSTSPVQVYCDMDSEGGGWTVFQTRMDGTVNFYRGWDHYKTGFGNPAGEYWLGLENIYQLTLNRPSELLVQMENFGGNKAFALYTSFFIDAECNGYRLNVSGFINGGAGDALTYHNGQKFTTIDKDQDSSPYWNCAIQSLGAFWYNYCYNTNPNGLYRWEANSPIYNSVMNWQTWYGYNNLLKFISMSIRSV</sequence>
<evidence type="ECO:0000256" key="1">
    <source>
        <dbReference type="ARBA" id="ARBA00023157"/>
    </source>
</evidence>
<dbReference type="SUPFAM" id="SSF56496">
    <property type="entry name" value="Fibrinogen C-terminal domain-like"/>
    <property type="match status" value="1"/>
</dbReference>
<dbReference type="FunFam" id="3.90.215.10:FF:000001">
    <property type="entry name" value="Tenascin isoform 1"/>
    <property type="match status" value="1"/>
</dbReference>
<dbReference type="InterPro" id="IPR050373">
    <property type="entry name" value="Fibrinogen_C-term_domain"/>
</dbReference>
<accession>A0A8C9XU25</accession>
<keyword evidence="4" id="KW-1185">Reference proteome</keyword>
<evidence type="ECO:0000313" key="4">
    <source>
        <dbReference type="Proteomes" id="UP000694568"/>
    </source>
</evidence>
<protein>
    <recommendedName>
        <fullName evidence="2">Fibrinogen C-terminal domain-containing protein</fullName>
    </recommendedName>
</protein>